<dbReference type="AlphaFoldDB" id="A0A9Q3BQH6"/>
<feature type="compositionally biased region" description="Polar residues" evidence="1">
    <location>
        <begin position="120"/>
        <end position="129"/>
    </location>
</feature>
<gene>
    <name evidence="2" type="ORF">O181_008988</name>
</gene>
<keyword evidence="3" id="KW-1185">Reference proteome</keyword>
<evidence type="ECO:0000313" key="2">
    <source>
        <dbReference type="EMBL" id="MBW0469273.1"/>
    </source>
</evidence>
<evidence type="ECO:0000313" key="3">
    <source>
        <dbReference type="Proteomes" id="UP000765509"/>
    </source>
</evidence>
<accession>A0A9Q3BQH6</accession>
<organism evidence="2 3">
    <name type="scientific">Austropuccinia psidii MF-1</name>
    <dbReference type="NCBI Taxonomy" id="1389203"/>
    <lineage>
        <taxon>Eukaryota</taxon>
        <taxon>Fungi</taxon>
        <taxon>Dikarya</taxon>
        <taxon>Basidiomycota</taxon>
        <taxon>Pucciniomycotina</taxon>
        <taxon>Pucciniomycetes</taxon>
        <taxon>Pucciniales</taxon>
        <taxon>Sphaerophragmiaceae</taxon>
        <taxon>Austropuccinia</taxon>
    </lineage>
</organism>
<proteinExistence type="predicted"/>
<protein>
    <submittedName>
        <fullName evidence="2">Uncharacterized protein</fullName>
    </submittedName>
</protein>
<evidence type="ECO:0000256" key="1">
    <source>
        <dbReference type="SAM" id="MobiDB-lite"/>
    </source>
</evidence>
<reference evidence="2" key="1">
    <citation type="submission" date="2021-03" db="EMBL/GenBank/DDBJ databases">
        <title>Draft genome sequence of rust myrtle Austropuccinia psidii MF-1, a brazilian biotype.</title>
        <authorList>
            <person name="Quecine M.C."/>
            <person name="Pachon D.M.R."/>
            <person name="Bonatelli M.L."/>
            <person name="Correr F.H."/>
            <person name="Franceschini L.M."/>
            <person name="Leite T.F."/>
            <person name="Margarido G.R.A."/>
            <person name="Almeida C.A."/>
            <person name="Ferrarezi J.A."/>
            <person name="Labate C.A."/>
        </authorList>
    </citation>
    <scope>NUCLEOTIDE SEQUENCE</scope>
    <source>
        <strain evidence="2">MF-1</strain>
    </source>
</reference>
<dbReference type="Proteomes" id="UP000765509">
    <property type="component" value="Unassembled WGS sequence"/>
</dbReference>
<comment type="caution">
    <text evidence="2">The sequence shown here is derived from an EMBL/GenBank/DDBJ whole genome shotgun (WGS) entry which is preliminary data.</text>
</comment>
<sequence>MRGVQQWNNTTISWANIGVPIHHQGNCIGVAPEVLILVTRKDGRLIKLKSTLVVQSDVDDDSEGGDEIDGEELELSSPIHRGIIQSIKLSPVQAITTTAQVMRSPQPPQPPHRSQTRSSTLASTSTNLQPPMARASRDPMSSDPG</sequence>
<name>A0A9Q3BQH6_9BASI</name>
<feature type="region of interest" description="Disordered" evidence="1">
    <location>
        <begin position="98"/>
        <end position="145"/>
    </location>
</feature>
<dbReference type="EMBL" id="AVOT02002132">
    <property type="protein sequence ID" value="MBW0469273.1"/>
    <property type="molecule type" value="Genomic_DNA"/>
</dbReference>